<dbReference type="AlphaFoldDB" id="U2C1U9"/>
<feature type="non-terminal residue" evidence="2">
    <location>
        <position position="1"/>
    </location>
</feature>
<reference evidence="2 3" key="1">
    <citation type="submission" date="2013-08" db="EMBL/GenBank/DDBJ databases">
        <authorList>
            <person name="Weinstock G."/>
            <person name="Sodergren E."/>
            <person name="Wylie T."/>
            <person name="Fulton L."/>
            <person name="Fulton R."/>
            <person name="Fronick C."/>
            <person name="O'Laughlin M."/>
            <person name="Godfrey J."/>
            <person name="Miner T."/>
            <person name="Herter B."/>
            <person name="Appelbaum E."/>
            <person name="Cordes M."/>
            <person name="Lek S."/>
            <person name="Wollam A."/>
            <person name="Pepin K.H."/>
            <person name="Palsikar V.B."/>
            <person name="Mitreva M."/>
            <person name="Wilson R.K."/>
        </authorList>
    </citation>
    <scope>NUCLEOTIDE SEQUENCE [LARGE SCALE GENOMIC DNA]</scope>
    <source>
        <strain evidence="2 3">F0041</strain>
    </source>
</reference>
<feature type="transmembrane region" description="Helical" evidence="1">
    <location>
        <begin position="182"/>
        <end position="201"/>
    </location>
</feature>
<feature type="transmembrane region" description="Helical" evidence="1">
    <location>
        <begin position="151"/>
        <end position="170"/>
    </location>
</feature>
<feature type="transmembrane region" description="Helical" evidence="1">
    <location>
        <begin position="68"/>
        <end position="92"/>
    </location>
</feature>
<dbReference type="InterPro" id="IPR046475">
    <property type="entry name" value="DUF6796"/>
</dbReference>
<keyword evidence="1" id="KW-1133">Transmembrane helix</keyword>
<dbReference type="Proteomes" id="UP000016496">
    <property type="component" value="Unassembled WGS sequence"/>
</dbReference>
<accession>U2C1U9</accession>
<evidence type="ECO:0000313" key="2">
    <source>
        <dbReference type="EMBL" id="ERI84439.1"/>
    </source>
</evidence>
<dbReference type="Pfam" id="PF20599">
    <property type="entry name" value="DUF6796"/>
    <property type="match status" value="1"/>
</dbReference>
<evidence type="ECO:0000313" key="3">
    <source>
        <dbReference type="Proteomes" id="UP000016496"/>
    </source>
</evidence>
<proteinExistence type="predicted"/>
<gene>
    <name evidence="2" type="ORF">HMPREF1981_02406</name>
</gene>
<keyword evidence="1" id="KW-0812">Transmembrane</keyword>
<comment type="caution">
    <text evidence="2">The sequence shown here is derived from an EMBL/GenBank/DDBJ whole genome shotgun (WGS) entry which is preliminary data.</text>
</comment>
<sequence>NDREVCRPLSYRSAPLFLQTIEMKKYEDLIFIQSVIGGVFVIVCDYWVQMTTVETTYFVSKLLSLDSTVLNLSSYGCVFLFPFWITGVYFVYKTMCRVNRRVALLCSASIVYSLLMLAFFHYSYAIIYRIGMSGTMDVAGMDWQVLVASNLPFYPFMFILLPVSWLVVGFSNFSAKAVVPRWSIVVNPVMLTLISSVMVWIDPRAECLQPGIFSLGVTSYYAICWMSL</sequence>
<feature type="transmembrane region" description="Helical" evidence="1">
    <location>
        <begin position="104"/>
        <end position="131"/>
    </location>
</feature>
<dbReference type="EMBL" id="AWSV01000126">
    <property type="protein sequence ID" value="ERI84439.1"/>
    <property type="molecule type" value="Genomic_DNA"/>
</dbReference>
<feature type="non-terminal residue" evidence="2">
    <location>
        <position position="228"/>
    </location>
</feature>
<evidence type="ECO:0000256" key="1">
    <source>
        <dbReference type="SAM" id="Phobius"/>
    </source>
</evidence>
<name>U2C1U9_9BACE</name>
<organism evidence="2 3">
    <name type="scientific">Bacteroides pyogenes F0041</name>
    <dbReference type="NCBI Taxonomy" id="1321819"/>
    <lineage>
        <taxon>Bacteria</taxon>
        <taxon>Pseudomonadati</taxon>
        <taxon>Bacteroidota</taxon>
        <taxon>Bacteroidia</taxon>
        <taxon>Bacteroidales</taxon>
        <taxon>Bacteroidaceae</taxon>
        <taxon>Bacteroides</taxon>
    </lineage>
</organism>
<keyword evidence="1" id="KW-0472">Membrane</keyword>
<protein>
    <submittedName>
        <fullName evidence="2">Uncharacterized protein</fullName>
    </submittedName>
</protein>
<feature type="transmembrane region" description="Helical" evidence="1">
    <location>
        <begin position="29"/>
        <end position="48"/>
    </location>
</feature>